<feature type="compositionally biased region" description="Basic and acidic residues" evidence="3">
    <location>
        <begin position="411"/>
        <end position="421"/>
    </location>
</feature>
<gene>
    <name evidence="4" type="ORF">PACLA_8A059487</name>
</gene>
<accession>A0A6S7GMB5</accession>
<reference evidence="4" key="1">
    <citation type="submission" date="2020-04" db="EMBL/GenBank/DDBJ databases">
        <authorList>
            <person name="Alioto T."/>
            <person name="Alioto T."/>
            <person name="Gomez Garrido J."/>
        </authorList>
    </citation>
    <scope>NUCLEOTIDE SEQUENCE</scope>
    <source>
        <strain evidence="4">A484AB</strain>
    </source>
</reference>
<dbReference type="Gene3D" id="1.10.150.50">
    <property type="entry name" value="Transcription Factor, Ets-1"/>
    <property type="match status" value="1"/>
</dbReference>
<keyword evidence="2" id="KW-0597">Phosphoprotein</keyword>
<dbReference type="PROSITE" id="PS50105">
    <property type="entry name" value="SAM_DOMAIN"/>
    <property type="match status" value="1"/>
</dbReference>
<dbReference type="OrthoDB" id="5972889at2759"/>
<evidence type="ECO:0000313" key="5">
    <source>
        <dbReference type="Proteomes" id="UP001152795"/>
    </source>
</evidence>
<dbReference type="EMBL" id="CACRXK020002108">
    <property type="protein sequence ID" value="CAB3992713.1"/>
    <property type="molecule type" value="Genomic_DNA"/>
</dbReference>
<organism evidence="4 5">
    <name type="scientific">Paramuricea clavata</name>
    <name type="common">Red gorgonian</name>
    <name type="synonym">Violescent sea-whip</name>
    <dbReference type="NCBI Taxonomy" id="317549"/>
    <lineage>
        <taxon>Eukaryota</taxon>
        <taxon>Metazoa</taxon>
        <taxon>Cnidaria</taxon>
        <taxon>Anthozoa</taxon>
        <taxon>Octocorallia</taxon>
        <taxon>Malacalcyonacea</taxon>
        <taxon>Plexauridae</taxon>
        <taxon>Paramuricea</taxon>
    </lineage>
</organism>
<feature type="compositionally biased region" description="Polar residues" evidence="3">
    <location>
        <begin position="550"/>
        <end position="561"/>
    </location>
</feature>
<evidence type="ECO:0000256" key="1">
    <source>
        <dbReference type="ARBA" id="ARBA00006392"/>
    </source>
</evidence>
<comment type="caution">
    <text evidence="4">The sequence shown here is derived from an EMBL/GenBank/DDBJ whole genome shotgun (WGS) entry which is preliminary data.</text>
</comment>
<feature type="region of interest" description="Disordered" evidence="3">
    <location>
        <begin position="511"/>
        <end position="562"/>
    </location>
</feature>
<dbReference type="Pfam" id="PF12736">
    <property type="entry name" value="CABIT"/>
    <property type="match status" value="1"/>
</dbReference>
<protein>
    <submittedName>
        <fullName evidence="4">SH3 and multiple ankyrin repeat domains 2-like</fullName>
    </submittedName>
</protein>
<dbReference type="InterPro" id="IPR013761">
    <property type="entry name" value="SAM/pointed_sf"/>
</dbReference>
<feature type="region of interest" description="Disordered" evidence="3">
    <location>
        <begin position="312"/>
        <end position="359"/>
    </location>
</feature>
<dbReference type="InterPro" id="IPR025946">
    <property type="entry name" value="CABIT_dom"/>
</dbReference>
<evidence type="ECO:0000256" key="2">
    <source>
        <dbReference type="ARBA" id="ARBA00022553"/>
    </source>
</evidence>
<dbReference type="SUPFAM" id="SSF47769">
    <property type="entry name" value="SAM/Pointed domain"/>
    <property type="match status" value="1"/>
</dbReference>
<dbReference type="InterPro" id="IPR052281">
    <property type="entry name" value="GAREM"/>
</dbReference>
<dbReference type="InterPro" id="IPR001660">
    <property type="entry name" value="SAM"/>
</dbReference>
<dbReference type="Pfam" id="PF00536">
    <property type="entry name" value="SAM_1"/>
    <property type="match status" value="1"/>
</dbReference>
<name>A0A6S7GMB5_PARCT</name>
<dbReference type="SMART" id="SM00454">
    <property type="entry name" value="SAM"/>
    <property type="match status" value="1"/>
</dbReference>
<feature type="compositionally biased region" description="Polar residues" evidence="3">
    <location>
        <begin position="424"/>
        <end position="475"/>
    </location>
</feature>
<sequence>MDNSSQDIKKLELNKLKWSTAYFTVSEFLRKFKLPQIAKVTAGFYGENDESTLGGDQVLCLHSVKSMEKLHGRDSSGNNISISLECRKKIEVRPPNLKDVYESVEELCSAFPSYVRISQGYYDASKDEEILNVGDKLQLKSIAKTKKGEKTLICVNQNGHTVELPKDCVAGFQPMADGKEYYLAEVLKKFSLPLYVRFVEPYTMDQRTRSKDKPLYQPPGTICLDRTSTRTVITATAMRNNGEQSMVQFSPDIDICLLVCEDAFRESADYVNICHSFNQDVDNQNIYTAISEYIDMTQNLREFSLNVASKSGSKNIKKGVPPLKKTSKPKPAKVIPPRPRLGSSKAKSNRAKAIPSKPVLPKDEIEQTYTDPNEIYEEIGFTEPTYTECRFLDNSTYTELDPPNIPTNSHEYAKPDVKHPAESNPITPAILSSKSTPTSGNKQPAKSNPPSHLGSQLSATSDSNQSVESGSNSILCNRRPPPVPDRLPSRRNRSVILTNPHLPNNAVALPIRALPDNPPQLPSRFKVPDRKTDVSTVHERKTAPTDSHESPTMVTNTNPALPTSLPGQPPSLPTNIMPVPTPEQKEEIYEAISKYPIDLSSLSITDVSALLNYLGMGKYVETFEAELIDGAMLASMDKESLESLNLIPFHVTKLIKFIGGWRPNSKIRSKTPC</sequence>
<evidence type="ECO:0000256" key="3">
    <source>
        <dbReference type="SAM" id="MobiDB-lite"/>
    </source>
</evidence>
<feature type="region of interest" description="Disordered" evidence="3">
    <location>
        <begin position="397"/>
        <end position="491"/>
    </location>
</feature>
<proteinExistence type="inferred from homology"/>
<dbReference type="Proteomes" id="UP001152795">
    <property type="component" value="Unassembled WGS sequence"/>
</dbReference>
<comment type="similarity">
    <text evidence="1">Belongs to the GAREM family.</text>
</comment>
<dbReference type="PANTHER" id="PTHR14454">
    <property type="entry name" value="GRB2-ASSOCIATED AND REGULATOR OF MAPK PROTEIN FAMILY MEMBER"/>
    <property type="match status" value="1"/>
</dbReference>
<feature type="compositionally biased region" description="Basic and acidic residues" evidence="3">
    <location>
        <begin position="526"/>
        <end position="549"/>
    </location>
</feature>
<dbReference type="AlphaFoldDB" id="A0A6S7GMB5"/>
<keyword evidence="5" id="KW-1185">Reference proteome</keyword>
<evidence type="ECO:0000313" key="4">
    <source>
        <dbReference type="EMBL" id="CAB3992713.1"/>
    </source>
</evidence>
<dbReference type="PANTHER" id="PTHR14454:SF11">
    <property type="entry name" value="SERRANO, ISOFORM F"/>
    <property type="match status" value="1"/>
</dbReference>